<feature type="compositionally biased region" description="Polar residues" evidence="1">
    <location>
        <begin position="145"/>
        <end position="154"/>
    </location>
</feature>
<evidence type="ECO:0000256" key="1">
    <source>
        <dbReference type="SAM" id="MobiDB-lite"/>
    </source>
</evidence>
<gene>
    <name evidence="2" type="ORF">PHLCEN_2v6292</name>
</gene>
<accession>A0A2R6NZU8</accession>
<feature type="region of interest" description="Disordered" evidence="1">
    <location>
        <begin position="145"/>
        <end position="165"/>
    </location>
</feature>
<evidence type="ECO:0000313" key="3">
    <source>
        <dbReference type="Proteomes" id="UP000186601"/>
    </source>
</evidence>
<dbReference type="EMBL" id="MLYV02000609">
    <property type="protein sequence ID" value="PSR81720.1"/>
    <property type="molecule type" value="Genomic_DNA"/>
</dbReference>
<comment type="caution">
    <text evidence="2">The sequence shown here is derived from an EMBL/GenBank/DDBJ whole genome shotgun (WGS) entry which is preliminary data.</text>
</comment>
<name>A0A2R6NZU8_9APHY</name>
<sequence>MPLHPSTFPDKNRFKLARYVVSKISSLVKSLASQRSLNVRPVSHQAVEHPPSIYQAPRDVIPDWQSDDERTLVSSPLSISFLDEDKKAKQGGPTASAAKHVPFQEVLDRWERHPYLVLDINAMTLTHKGTSTSLDLVTQLSHQDSGQVQITPQQPRGRENPCRASVYSTTKSRLKRVGPYAVISV</sequence>
<evidence type="ECO:0000313" key="2">
    <source>
        <dbReference type="EMBL" id="PSR81720.1"/>
    </source>
</evidence>
<dbReference type="AlphaFoldDB" id="A0A2R6NZU8"/>
<proteinExistence type="predicted"/>
<protein>
    <submittedName>
        <fullName evidence="2">Uncharacterized protein</fullName>
    </submittedName>
</protein>
<dbReference type="Proteomes" id="UP000186601">
    <property type="component" value="Unassembled WGS sequence"/>
</dbReference>
<keyword evidence="3" id="KW-1185">Reference proteome</keyword>
<reference evidence="2 3" key="1">
    <citation type="submission" date="2018-02" db="EMBL/GenBank/DDBJ databases">
        <title>Genome sequence of the basidiomycete white-rot fungus Phlebia centrifuga.</title>
        <authorList>
            <person name="Granchi Z."/>
            <person name="Peng M."/>
            <person name="de Vries R.P."/>
            <person name="Hilden K."/>
            <person name="Makela M.R."/>
            <person name="Grigoriev I."/>
            <person name="Riley R."/>
        </authorList>
    </citation>
    <scope>NUCLEOTIDE SEQUENCE [LARGE SCALE GENOMIC DNA]</scope>
    <source>
        <strain evidence="2 3">FBCC195</strain>
    </source>
</reference>
<organism evidence="2 3">
    <name type="scientific">Hermanssonia centrifuga</name>
    <dbReference type="NCBI Taxonomy" id="98765"/>
    <lineage>
        <taxon>Eukaryota</taxon>
        <taxon>Fungi</taxon>
        <taxon>Dikarya</taxon>
        <taxon>Basidiomycota</taxon>
        <taxon>Agaricomycotina</taxon>
        <taxon>Agaricomycetes</taxon>
        <taxon>Polyporales</taxon>
        <taxon>Meruliaceae</taxon>
        <taxon>Hermanssonia</taxon>
    </lineage>
</organism>